<dbReference type="Proteomes" id="UP000003577">
    <property type="component" value="Unassembled WGS sequence"/>
</dbReference>
<evidence type="ECO:0000313" key="3">
    <source>
        <dbReference type="Proteomes" id="UP000003577"/>
    </source>
</evidence>
<dbReference type="HOGENOM" id="CLU_3405235_0_0_9"/>
<evidence type="ECO:0000313" key="2">
    <source>
        <dbReference type="EMBL" id="EDK24549.1"/>
    </source>
</evidence>
<evidence type="ECO:0000256" key="1">
    <source>
        <dbReference type="SAM" id="MobiDB-lite"/>
    </source>
</evidence>
<reference evidence="2 3" key="2">
    <citation type="submission" date="2007-04" db="EMBL/GenBank/DDBJ databases">
        <title>Draft genome sequence of Ruminococcus torques (ATCC 27756).</title>
        <authorList>
            <person name="Sudarsanam P."/>
            <person name="Ley R."/>
            <person name="Guruge J."/>
            <person name="Turnbaugh P.J."/>
            <person name="Mahowald M."/>
            <person name="Liep D."/>
            <person name="Gordon J."/>
        </authorList>
    </citation>
    <scope>NUCLEOTIDE SEQUENCE [LARGE SCALE GENOMIC DNA]</scope>
    <source>
        <strain evidence="2 3">ATCC 27756</strain>
    </source>
</reference>
<reference evidence="2 3" key="1">
    <citation type="submission" date="2007-03" db="EMBL/GenBank/DDBJ databases">
        <authorList>
            <person name="Fulton L."/>
            <person name="Clifton S."/>
            <person name="Fulton B."/>
            <person name="Xu J."/>
            <person name="Minx P."/>
            <person name="Pepin K.H."/>
            <person name="Johnson M."/>
            <person name="Thiruvilangam P."/>
            <person name="Bhonagiri V."/>
            <person name="Nash W.E."/>
            <person name="Mardis E.R."/>
            <person name="Wilson R.K."/>
        </authorList>
    </citation>
    <scope>NUCLEOTIDE SEQUENCE [LARGE SCALE GENOMIC DNA]</scope>
    <source>
        <strain evidence="2 3">ATCC 27756</strain>
    </source>
</reference>
<accession>A5KM24</accession>
<comment type="caution">
    <text evidence="2">The sequence shown here is derived from an EMBL/GenBank/DDBJ whole genome shotgun (WGS) entry which is preliminary data.</text>
</comment>
<dbReference type="AlphaFoldDB" id="A5KM24"/>
<proteinExistence type="predicted"/>
<dbReference type="PaxDb" id="411460-RUMTOR_01280"/>
<sequence>MTTGNRRRLEISDDQPMIRGADRSDNNEKW</sequence>
<gene>
    <name evidence="2" type="ORF">RUMTOR_01280</name>
</gene>
<name>A5KM24_9FIRM</name>
<protein>
    <submittedName>
        <fullName evidence="2">Uncharacterized protein</fullName>
    </submittedName>
</protein>
<dbReference type="EMBL" id="AAVP02000004">
    <property type="protein sequence ID" value="EDK24549.1"/>
    <property type="molecule type" value="Genomic_DNA"/>
</dbReference>
<feature type="region of interest" description="Disordered" evidence="1">
    <location>
        <begin position="1"/>
        <end position="30"/>
    </location>
</feature>
<feature type="compositionally biased region" description="Basic and acidic residues" evidence="1">
    <location>
        <begin position="20"/>
        <end position="30"/>
    </location>
</feature>
<organism evidence="2 3">
    <name type="scientific">[Ruminococcus] torques ATCC 27756</name>
    <dbReference type="NCBI Taxonomy" id="411460"/>
    <lineage>
        <taxon>Bacteria</taxon>
        <taxon>Bacillati</taxon>
        <taxon>Bacillota</taxon>
        <taxon>Clostridia</taxon>
        <taxon>Lachnospirales</taxon>
        <taxon>Lachnospiraceae</taxon>
        <taxon>Mediterraneibacter</taxon>
    </lineage>
</organism>